<dbReference type="AlphaFoldDB" id="A0A544UA60"/>
<comment type="caution">
    <text evidence="1">The sequence shown here is derived from an EMBL/GenBank/DDBJ whole genome shotgun (WGS) entry which is preliminary data.</text>
</comment>
<evidence type="ECO:0000313" key="1">
    <source>
        <dbReference type="EMBL" id="TQR29016.1"/>
    </source>
</evidence>
<dbReference type="EMBL" id="SADV01000021">
    <property type="protein sequence ID" value="TQR29016.1"/>
    <property type="molecule type" value="Genomic_DNA"/>
</dbReference>
<dbReference type="OrthoDB" id="2734460at2"/>
<proteinExistence type="predicted"/>
<dbReference type="Proteomes" id="UP000317944">
    <property type="component" value="Unassembled WGS sequence"/>
</dbReference>
<evidence type="ECO:0000313" key="2">
    <source>
        <dbReference type="Proteomes" id="UP000317944"/>
    </source>
</evidence>
<dbReference type="RefSeq" id="WP_142510216.1">
    <property type="nucleotide sequence ID" value="NZ_SADV01000021.1"/>
</dbReference>
<name>A0A544UA60_LYSSH</name>
<accession>A0A544UA60</accession>
<organism evidence="1 2">
    <name type="scientific">Lysinibacillus sphaericus</name>
    <name type="common">Bacillus sphaericus</name>
    <dbReference type="NCBI Taxonomy" id="1421"/>
    <lineage>
        <taxon>Bacteria</taxon>
        <taxon>Bacillati</taxon>
        <taxon>Bacillota</taxon>
        <taxon>Bacilli</taxon>
        <taxon>Bacillales</taxon>
        <taxon>Bacillaceae</taxon>
        <taxon>Lysinibacillus</taxon>
    </lineage>
</organism>
<protein>
    <submittedName>
        <fullName evidence="1">Uncharacterized protein</fullName>
    </submittedName>
</protein>
<reference evidence="1 2" key="1">
    <citation type="submission" date="2018-03" db="EMBL/GenBank/DDBJ databases">
        <title>Aerobic endospore-forming bacteria genome sequencing and assembly.</title>
        <authorList>
            <person name="Cavalcante D.A."/>
            <person name="Driks A."/>
            <person name="Putonti C."/>
            <person name="De-Souza M.T."/>
        </authorList>
    </citation>
    <scope>NUCLEOTIDE SEQUENCE [LARGE SCALE GENOMIC DNA]</scope>
    <source>
        <strain evidence="1 2">SDF0037</strain>
    </source>
</reference>
<sequence length="129" mass="14641">MRGLIKGLFILFSLMLVTAALLKYNQPSYERPIQKNPDTNYSEEIGEKLQSTNFTQKIIVALRAAGYFPDSTIGYLIETPSNQLITIQLHNLDKLEKSTESEIQNIVNSIAETNDLQLFIVNIRLTDVH</sequence>
<gene>
    <name evidence="1" type="ORF">C7Y47_19190</name>
</gene>